<accession>J4GNX9</accession>
<protein>
    <recommendedName>
        <fullName evidence="2">AMP-dependent synthetase/ligase domain-containing protein</fullName>
    </recommendedName>
</protein>
<dbReference type="Proteomes" id="UP000006352">
    <property type="component" value="Unassembled WGS sequence"/>
</dbReference>
<dbReference type="PROSITE" id="PS00455">
    <property type="entry name" value="AMP_BINDING"/>
    <property type="match status" value="1"/>
</dbReference>
<dbReference type="Gene3D" id="3.30.300.30">
    <property type="match status" value="1"/>
</dbReference>
<reference evidence="3 4" key="1">
    <citation type="journal article" date="2012" name="Appl. Environ. Microbiol.">
        <title>Short-read sequencing for genomic analysis of the brown rot fungus Fibroporia radiculosa.</title>
        <authorList>
            <person name="Tang J.D."/>
            <person name="Perkins A.D."/>
            <person name="Sonstegard T.S."/>
            <person name="Schroeder S.G."/>
            <person name="Burgess S.C."/>
            <person name="Diehl S.V."/>
        </authorList>
    </citation>
    <scope>NUCLEOTIDE SEQUENCE [LARGE SCALE GENOMIC DNA]</scope>
    <source>
        <strain evidence="3 4">TFFH 294</strain>
    </source>
</reference>
<name>J4GNX9_9APHY</name>
<dbReference type="GO" id="GO:0043041">
    <property type="term" value="P:amino acid activation for nonribosomal peptide biosynthetic process"/>
    <property type="evidence" value="ECO:0007669"/>
    <property type="project" value="TreeGrafter"/>
</dbReference>
<dbReference type="OrthoDB" id="416786at2759"/>
<evidence type="ECO:0000313" key="4">
    <source>
        <dbReference type="Proteomes" id="UP000006352"/>
    </source>
</evidence>
<dbReference type="GO" id="GO:0044550">
    <property type="term" value="P:secondary metabolite biosynthetic process"/>
    <property type="evidence" value="ECO:0007669"/>
    <property type="project" value="TreeGrafter"/>
</dbReference>
<evidence type="ECO:0000259" key="2">
    <source>
        <dbReference type="Pfam" id="PF00501"/>
    </source>
</evidence>
<gene>
    <name evidence="3" type="ORF">FIBRA_04131</name>
</gene>
<organism evidence="3 4">
    <name type="scientific">Fibroporia radiculosa</name>
    <dbReference type="NCBI Taxonomy" id="599839"/>
    <lineage>
        <taxon>Eukaryota</taxon>
        <taxon>Fungi</taxon>
        <taxon>Dikarya</taxon>
        <taxon>Basidiomycota</taxon>
        <taxon>Agaricomycotina</taxon>
        <taxon>Agaricomycetes</taxon>
        <taxon>Polyporales</taxon>
        <taxon>Fibroporiaceae</taxon>
        <taxon>Fibroporia</taxon>
    </lineage>
</organism>
<evidence type="ECO:0000313" key="3">
    <source>
        <dbReference type="EMBL" id="CCM02055.1"/>
    </source>
</evidence>
<dbReference type="PRINTS" id="PR00154">
    <property type="entry name" value="AMPBINDING"/>
</dbReference>
<dbReference type="EMBL" id="HE797061">
    <property type="protein sequence ID" value="CCM02055.1"/>
    <property type="molecule type" value="Genomic_DNA"/>
</dbReference>
<dbReference type="InterPro" id="IPR000873">
    <property type="entry name" value="AMP-dep_synth/lig_dom"/>
</dbReference>
<dbReference type="Gene3D" id="3.40.50.12780">
    <property type="entry name" value="N-terminal domain of ligase-like"/>
    <property type="match status" value="1"/>
</dbReference>
<feature type="domain" description="AMP-dependent synthetase/ligase" evidence="2">
    <location>
        <begin position="90"/>
        <end position="428"/>
    </location>
</feature>
<dbReference type="GO" id="GO:0031177">
    <property type="term" value="F:phosphopantetheine binding"/>
    <property type="evidence" value="ECO:0007669"/>
    <property type="project" value="TreeGrafter"/>
</dbReference>
<dbReference type="InterPro" id="IPR020459">
    <property type="entry name" value="AMP-binding"/>
</dbReference>
<dbReference type="GeneID" id="24096966"/>
<dbReference type="STRING" id="599839.J4GNX9"/>
<dbReference type="AlphaFoldDB" id="J4GNX9"/>
<dbReference type="PANTHER" id="PTHR45527">
    <property type="entry name" value="NONRIBOSOMAL PEPTIDE SYNTHETASE"/>
    <property type="match status" value="1"/>
</dbReference>
<dbReference type="InterPro" id="IPR042099">
    <property type="entry name" value="ANL_N_sf"/>
</dbReference>
<evidence type="ECO:0000256" key="1">
    <source>
        <dbReference type="ARBA" id="ARBA00023268"/>
    </source>
</evidence>
<dbReference type="HOGENOM" id="CLU_000022_2_12_1"/>
<dbReference type="PANTHER" id="PTHR45527:SF1">
    <property type="entry name" value="FATTY ACID SYNTHASE"/>
    <property type="match status" value="1"/>
</dbReference>
<dbReference type="Pfam" id="PF00501">
    <property type="entry name" value="AMP-binding"/>
    <property type="match status" value="1"/>
</dbReference>
<dbReference type="InterPro" id="IPR045851">
    <property type="entry name" value="AMP-bd_C_sf"/>
</dbReference>
<keyword evidence="1" id="KW-0511">Multifunctional enzyme</keyword>
<sequence length="548" mass="59693">MDLKSLFNLLEYMHAAWWLWVSTLRSALQRSRPIPRPTAHEQDVCSGISSSTGSISGRTDGWDIVETIASIVVGPRYQVPFTCIHRAFCAQASAVGEHTAVMDYLGNQITYKELELNSARLALALYAHGVGRGTRVCLVSTRSISHVVAILATLRIGAAYVPLDGDSITNYSLDAVLEDAKPVLTLISKCHIDRTEIVAGRSTYRCLEDIIEESRVADIEISSLFMLEDNVLPSDCAYIIYTSGTTGKPKGVSVSHTNVTNLLCSPPGNLRISPGVRVAQLLNIAFDMCVWETLGCLLNGGTLHMRGPRRVDWLKILRTVDVVISTPSILASHDPANYPNIRVVATAGEPCPVALADKWGQNATFYNCCGPTEVTIVNTMHHHSPGTPLTIGKPTPNNTVYVLDDDMQPTPRGMPGVMWAGGPCVCLGGMMFNTGDIGRLRHDGELDYLGRIDDQVKIQGFRVELDGVSASIRACPGVVHACAVLIRDELWAFYTPIEVPADAVQDVVAQLLPKYSLPNRYKALAALPLTSNGKIDKRALQFDFEHAD</sequence>
<dbReference type="InParanoid" id="J4GNX9"/>
<dbReference type="RefSeq" id="XP_012181338.1">
    <property type="nucleotide sequence ID" value="XM_012325948.1"/>
</dbReference>
<keyword evidence="4" id="KW-1185">Reference proteome</keyword>
<dbReference type="InterPro" id="IPR020845">
    <property type="entry name" value="AMP-binding_CS"/>
</dbReference>
<dbReference type="SUPFAM" id="SSF56801">
    <property type="entry name" value="Acetyl-CoA synthetase-like"/>
    <property type="match status" value="1"/>
</dbReference>
<proteinExistence type="predicted"/>
<dbReference type="GO" id="GO:0005737">
    <property type="term" value="C:cytoplasm"/>
    <property type="evidence" value="ECO:0007669"/>
    <property type="project" value="TreeGrafter"/>
</dbReference>